<dbReference type="SUPFAM" id="SSF56935">
    <property type="entry name" value="Porins"/>
    <property type="match status" value="1"/>
</dbReference>
<evidence type="ECO:0000256" key="3">
    <source>
        <dbReference type="ARBA" id="ARBA00022448"/>
    </source>
</evidence>
<keyword evidence="8" id="KW-0626">Porin</keyword>
<feature type="domain" description="Porin" evidence="11">
    <location>
        <begin position="8"/>
        <end position="302"/>
    </location>
</feature>
<dbReference type="GO" id="GO:0015288">
    <property type="term" value="F:porin activity"/>
    <property type="evidence" value="ECO:0007669"/>
    <property type="project" value="UniProtKB-KW"/>
</dbReference>
<keyword evidence="6" id="KW-0732">Signal</keyword>
<evidence type="ECO:0000313" key="13">
    <source>
        <dbReference type="Proteomes" id="UP001156690"/>
    </source>
</evidence>
<dbReference type="EMBL" id="BSNX01000003">
    <property type="protein sequence ID" value="GLQ70983.1"/>
    <property type="molecule type" value="Genomic_DNA"/>
</dbReference>
<dbReference type="InterPro" id="IPR033900">
    <property type="entry name" value="Gram_neg_porin_domain"/>
</dbReference>
<dbReference type="InterPro" id="IPR050298">
    <property type="entry name" value="Gram-neg_bact_OMP"/>
</dbReference>
<evidence type="ECO:0000256" key="2">
    <source>
        <dbReference type="ARBA" id="ARBA00011233"/>
    </source>
</evidence>
<dbReference type="RefSeq" id="WP_126607359.1">
    <property type="nucleotide sequence ID" value="NZ_AP025146.1"/>
</dbReference>
<keyword evidence="9" id="KW-0472">Membrane</keyword>
<gene>
    <name evidence="12" type="ORF">GCM10007932_03430</name>
</gene>
<evidence type="ECO:0000256" key="7">
    <source>
        <dbReference type="ARBA" id="ARBA00023065"/>
    </source>
</evidence>
<comment type="subunit">
    <text evidence="2">Homotrimer.</text>
</comment>
<reference evidence="13" key="1">
    <citation type="journal article" date="2019" name="Int. J. Syst. Evol. Microbiol.">
        <title>The Global Catalogue of Microorganisms (GCM) 10K type strain sequencing project: providing services to taxonomists for standard genome sequencing and annotation.</title>
        <authorList>
            <consortium name="The Broad Institute Genomics Platform"/>
            <consortium name="The Broad Institute Genome Sequencing Center for Infectious Disease"/>
            <person name="Wu L."/>
            <person name="Ma J."/>
        </authorList>
    </citation>
    <scope>NUCLEOTIDE SEQUENCE [LARGE SCALE GENOMIC DNA]</scope>
    <source>
        <strain evidence="13">NBRC 15640</strain>
    </source>
</reference>
<dbReference type="Gene3D" id="2.40.160.10">
    <property type="entry name" value="Porin"/>
    <property type="match status" value="1"/>
</dbReference>
<dbReference type="AlphaFoldDB" id="A0AAV5NKP2"/>
<accession>A0AAV5NKP2</accession>
<dbReference type="GO" id="GO:0009279">
    <property type="term" value="C:cell outer membrane"/>
    <property type="evidence" value="ECO:0007669"/>
    <property type="project" value="UniProtKB-SubCell"/>
</dbReference>
<keyword evidence="10" id="KW-0998">Cell outer membrane</keyword>
<organism evidence="12 13">
    <name type="scientific">Vibrio penaeicida</name>
    <dbReference type="NCBI Taxonomy" id="104609"/>
    <lineage>
        <taxon>Bacteria</taxon>
        <taxon>Pseudomonadati</taxon>
        <taxon>Pseudomonadota</taxon>
        <taxon>Gammaproteobacteria</taxon>
        <taxon>Vibrionales</taxon>
        <taxon>Vibrionaceae</taxon>
        <taxon>Vibrio</taxon>
    </lineage>
</organism>
<dbReference type="GO" id="GO:0006811">
    <property type="term" value="P:monoatomic ion transport"/>
    <property type="evidence" value="ECO:0007669"/>
    <property type="project" value="UniProtKB-KW"/>
</dbReference>
<evidence type="ECO:0000256" key="8">
    <source>
        <dbReference type="ARBA" id="ARBA00023114"/>
    </source>
</evidence>
<keyword evidence="13" id="KW-1185">Reference proteome</keyword>
<comment type="caution">
    <text evidence="12">The sequence shown here is derived from an EMBL/GenBank/DDBJ whole genome shotgun (WGS) entry which is preliminary data.</text>
</comment>
<proteinExistence type="predicted"/>
<dbReference type="Proteomes" id="UP001156690">
    <property type="component" value="Unassembled WGS sequence"/>
</dbReference>
<dbReference type="InterPro" id="IPR023614">
    <property type="entry name" value="Porin_dom_sf"/>
</dbReference>
<name>A0AAV5NKP2_9VIBR</name>
<evidence type="ECO:0000256" key="9">
    <source>
        <dbReference type="ARBA" id="ARBA00023136"/>
    </source>
</evidence>
<evidence type="ECO:0000256" key="6">
    <source>
        <dbReference type="ARBA" id="ARBA00022729"/>
    </source>
</evidence>
<evidence type="ECO:0000256" key="5">
    <source>
        <dbReference type="ARBA" id="ARBA00022692"/>
    </source>
</evidence>
<protein>
    <recommendedName>
        <fullName evidence="11">Porin domain-containing protein</fullName>
    </recommendedName>
</protein>
<keyword evidence="4" id="KW-1134">Transmembrane beta strand</keyword>
<comment type="subcellular location">
    <subcellularLocation>
        <location evidence="1">Cell outer membrane</location>
        <topology evidence="1">Multi-pass membrane protein</topology>
    </subcellularLocation>
</comment>
<evidence type="ECO:0000313" key="12">
    <source>
        <dbReference type="EMBL" id="GLQ70983.1"/>
    </source>
</evidence>
<keyword evidence="3" id="KW-0813">Transport</keyword>
<sequence>MDKWKYLAVLLLIAFNSKADIELYSDETKSVSMMGEVDVFADLFNKHTSELPELNKDEDFEVSLEAFVEFQYTHQLRDGLNTFAAFEIYSYEDRDNERQTEFDDIYVGLEGKYGTLFIGEAEDSVDVVGILTDISNDGVYALDSLYEEEGKGIRYEYIYSDTYLVSADMQSSGEDNVDKEYSIAASYQTDYVNLSAMYTEAGKRMGLDLNAYAIGVGLRNETYYFAALFSSYEGPYSQGNGYFNSGKLWSAAASYTWNAFRVYATSVFDSDDQSDNSAIAYTTGVDYLVNEDMLIFGEYTGSEHDMDNWKTSAAVLGLFYKF</sequence>
<keyword evidence="5" id="KW-0812">Transmembrane</keyword>
<dbReference type="Pfam" id="PF13609">
    <property type="entry name" value="Porin_4"/>
    <property type="match status" value="1"/>
</dbReference>
<evidence type="ECO:0000256" key="4">
    <source>
        <dbReference type="ARBA" id="ARBA00022452"/>
    </source>
</evidence>
<dbReference type="GO" id="GO:0046930">
    <property type="term" value="C:pore complex"/>
    <property type="evidence" value="ECO:0007669"/>
    <property type="project" value="UniProtKB-KW"/>
</dbReference>
<evidence type="ECO:0000256" key="10">
    <source>
        <dbReference type="ARBA" id="ARBA00023237"/>
    </source>
</evidence>
<dbReference type="PANTHER" id="PTHR34501">
    <property type="entry name" value="PROTEIN YDDL-RELATED"/>
    <property type="match status" value="1"/>
</dbReference>
<evidence type="ECO:0000259" key="11">
    <source>
        <dbReference type="Pfam" id="PF13609"/>
    </source>
</evidence>
<dbReference type="PANTHER" id="PTHR34501:SF9">
    <property type="entry name" value="MAJOR OUTER MEMBRANE PROTEIN P.IA"/>
    <property type="match status" value="1"/>
</dbReference>
<evidence type="ECO:0000256" key="1">
    <source>
        <dbReference type="ARBA" id="ARBA00004571"/>
    </source>
</evidence>
<keyword evidence="7" id="KW-0406">Ion transport</keyword>